<name>A0A3N4V0P3_9RHOB</name>
<organism evidence="1 2">
    <name type="scientific">Pacificibacter maritimus</name>
    <dbReference type="NCBI Taxonomy" id="762213"/>
    <lineage>
        <taxon>Bacteria</taxon>
        <taxon>Pseudomonadati</taxon>
        <taxon>Pseudomonadota</taxon>
        <taxon>Alphaproteobacteria</taxon>
        <taxon>Rhodobacterales</taxon>
        <taxon>Roseobacteraceae</taxon>
        <taxon>Pacificibacter</taxon>
    </lineage>
</organism>
<protein>
    <submittedName>
        <fullName evidence="1">Uncharacterized protein</fullName>
    </submittedName>
</protein>
<reference evidence="1 2" key="1">
    <citation type="submission" date="2018-11" db="EMBL/GenBank/DDBJ databases">
        <title>Genomic Encyclopedia of Type Strains, Phase IV (KMG-IV): sequencing the most valuable type-strain genomes for metagenomic binning, comparative biology and taxonomic classification.</title>
        <authorList>
            <person name="Goeker M."/>
        </authorList>
    </citation>
    <scope>NUCLEOTIDE SEQUENCE [LARGE SCALE GENOMIC DNA]</scope>
    <source>
        <strain evidence="1 2">DSM 104731</strain>
    </source>
</reference>
<comment type="caution">
    <text evidence="1">The sequence shown here is derived from an EMBL/GenBank/DDBJ whole genome shotgun (WGS) entry which is preliminary data.</text>
</comment>
<dbReference type="EMBL" id="RKQK01000002">
    <property type="protein sequence ID" value="RPE67410.1"/>
    <property type="molecule type" value="Genomic_DNA"/>
</dbReference>
<gene>
    <name evidence="1" type="ORF">EDD53_1819</name>
</gene>
<proteinExistence type="predicted"/>
<evidence type="ECO:0000313" key="1">
    <source>
        <dbReference type="EMBL" id="RPE67410.1"/>
    </source>
</evidence>
<keyword evidence="2" id="KW-1185">Reference proteome</keyword>
<dbReference type="Proteomes" id="UP000269689">
    <property type="component" value="Unassembled WGS sequence"/>
</dbReference>
<sequence length="64" mass="6610">MGGETKYQAAILLSAVGNRGATGVPGSEAKCAVCRFGCQRFAAMSKRCDGVSIDGFHEAEGKGR</sequence>
<evidence type="ECO:0000313" key="2">
    <source>
        <dbReference type="Proteomes" id="UP000269689"/>
    </source>
</evidence>
<accession>A0A3N4V0P3</accession>
<dbReference type="AlphaFoldDB" id="A0A3N4V0P3"/>